<protein>
    <recommendedName>
        <fullName evidence="4">non-reducing end alpha-L-arabinofuranosidase</fullName>
        <ecNumber evidence="4">3.2.1.55</ecNumber>
    </recommendedName>
</protein>
<reference evidence="10" key="2">
    <citation type="journal article" date="2023" name="IMA Fungus">
        <title>Comparative genomic study of the Penicillium genus elucidates a diverse pangenome and 15 lateral gene transfer events.</title>
        <authorList>
            <person name="Petersen C."/>
            <person name="Sorensen T."/>
            <person name="Nielsen M.R."/>
            <person name="Sondergaard T.E."/>
            <person name="Sorensen J.L."/>
            <person name="Fitzpatrick D.A."/>
            <person name="Frisvad J.C."/>
            <person name="Nielsen K.L."/>
        </authorList>
    </citation>
    <scope>NUCLEOTIDE SEQUENCE</scope>
    <source>
        <strain evidence="10">IBT 34128</strain>
    </source>
</reference>
<dbReference type="InterPro" id="IPR055235">
    <property type="entry name" value="ASD1_cat"/>
</dbReference>
<organism evidence="10 11">
    <name type="scientific">Penicillium alfredii</name>
    <dbReference type="NCBI Taxonomy" id="1506179"/>
    <lineage>
        <taxon>Eukaryota</taxon>
        <taxon>Fungi</taxon>
        <taxon>Dikarya</taxon>
        <taxon>Ascomycota</taxon>
        <taxon>Pezizomycotina</taxon>
        <taxon>Eurotiomycetes</taxon>
        <taxon>Eurotiomycetidae</taxon>
        <taxon>Eurotiales</taxon>
        <taxon>Aspergillaceae</taxon>
        <taxon>Penicillium</taxon>
    </lineage>
</organism>
<comment type="catalytic activity">
    <reaction evidence="1">
        <text>Hydrolysis of terminal non-reducing alpha-L-arabinofuranoside residues in alpha-L-arabinosides.</text>
        <dbReference type="EC" id="3.2.1.55"/>
    </reaction>
</comment>
<evidence type="ECO:0000256" key="8">
    <source>
        <dbReference type="SAM" id="SignalP"/>
    </source>
</evidence>
<dbReference type="EC" id="3.2.1.55" evidence="4"/>
<evidence type="ECO:0000256" key="5">
    <source>
        <dbReference type="ARBA" id="ARBA00022729"/>
    </source>
</evidence>
<dbReference type="InterPro" id="IPR010720">
    <property type="entry name" value="Alpha-L-AF_C"/>
</dbReference>
<evidence type="ECO:0000313" key="11">
    <source>
        <dbReference type="Proteomes" id="UP001141434"/>
    </source>
</evidence>
<evidence type="ECO:0000256" key="6">
    <source>
        <dbReference type="ARBA" id="ARBA00022801"/>
    </source>
</evidence>
<keyword evidence="6" id="KW-0378">Hydrolase</keyword>
<evidence type="ECO:0000256" key="3">
    <source>
        <dbReference type="ARBA" id="ARBA00007186"/>
    </source>
</evidence>
<evidence type="ECO:0000256" key="7">
    <source>
        <dbReference type="ARBA" id="ARBA00023180"/>
    </source>
</evidence>
<dbReference type="Pfam" id="PF22848">
    <property type="entry name" value="ASD1_dom"/>
    <property type="match status" value="1"/>
</dbReference>
<evidence type="ECO:0000256" key="4">
    <source>
        <dbReference type="ARBA" id="ARBA00012670"/>
    </source>
</evidence>
<dbReference type="Pfam" id="PF06964">
    <property type="entry name" value="Alpha-L-AF_C"/>
    <property type="match status" value="1"/>
</dbReference>
<dbReference type="SUPFAM" id="SSF51445">
    <property type="entry name" value="(Trans)glycosidases"/>
    <property type="match status" value="1"/>
</dbReference>
<dbReference type="InterPro" id="IPR051563">
    <property type="entry name" value="Glycosyl_Hydrolase_51"/>
</dbReference>
<evidence type="ECO:0000313" key="10">
    <source>
        <dbReference type="EMBL" id="KAJ5096112.1"/>
    </source>
</evidence>
<feature type="chain" id="PRO_5040849188" description="non-reducing end alpha-L-arabinofuranosidase" evidence="8">
    <location>
        <begin position="29"/>
        <end position="639"/>
    </location>
</feature>
<dbReference type="Gene3D" id="3.20.20.80">
    <property type="entry name" value="Glycosidases"/>
    <property type="match status" value="1"/>
</dbReference>
<comment type="caution">
    <text evidence="10">The sequence shown here is derived from an EMBL/GenBank/DDBJ whole genome shotgun (WGS) entry which is preliminary data.</text>
</comment>
<dbReference type="SMART" id="SM00813">
    <property type="entry name" value="Alpha-L-AF_C"/>
    <property type="match status" value="1"/>
</dbReference>
<evidence type="ECO:0000256" key="2">
    <source>
        <dbReference type="ARBA" id="ARBA00004834"/>
    </source>
</evidence>
<comment type="similarity">
    <text evidence="3">Belongs to the glycosyl hydrolase 51 family.</text>
</comment>
<dbReference type="GO" id="GO:0046373">
    <property type="term" value="P:L-arabinose metabolic process"/>
    <property type="evidence" value="ECO:0007669"/>
    <property type="project" value="InterPro"/>
</dbReference>
<comment type="pathway">
    <text evidence="2">Glycan metabolism; L-arabinan degradation.</text>
</comment>
<keyword evidence="5 8" id="KW-0732">Signal</keyword>
<sequence>MKSPILTYASLGLATCFAMNVGFAGASAHNHSHAVNLAVKDEGGNKSSPLLYGIMFEEMDRSGDGGIHGQLLQNNGFQGKSLGMTAYKSVGDVDISQDHSKPVSKAITSSLQVAVPKNATKFVGFANTGYKGVPVKQAKYKSSFYMKGNYSGTVTLQLVGSHSGTIYADHNLTVKSSDSKFTPFETSFQSKASPDGENEWRLTFDGSKVAGNSLNFGLVQLFPPTFHDRENGLRDDLATVIDKVKPKFLRFPGGNNLEGVKIDSRWKWNTTIGPVVDRPGREADWGYPNTDALGLDEYMQWCEDMGMAPLLGVWAGKSYGGILSGEELEPYVQDTLNELEYLLGDSTTTHYGRLRAKNGRTEPWKLNYVEIGNEDQLTGGCDTYPERFNQFYKAIHDHYPHITIVVSNADPSCLPSQLPKNVILDVHFYLKDDQIVDKFNQWDNQPRNQSVMVGEYGCRNTTQATGVYWSYMRGSCSEAVYMIGLERNSDIVKMAAYAPLLAHREYISWSPTLYGFDSRPDSITPSTSYYVQKMFATNKGDTVLPVSSSTGFGPLYWVATKTDSKYYVKLANYGSVSKKVDVSVPGTEKGKLEMLSGPEYHGNTPMNVKIETITMDVSDANGKYTIHMEPWAVAVLAVS</sequence>
<keyword evidence="7" id="KW-0325">Glycoprotein</keyword>
<dbReference type="AlphaFoldDB" id="A0A9W9F9X7"/>
<dbReference type="Proteomes" id="UP001141434">
    <property type="component" value="Unassembled WGS sequence"/>
</dbReference>
<proteinExistence type="inferred from homology"/>
<dbReference type="OrthoDB" id="406864at2759"/>
<feature type="signal peptide" evidence="8">
    <location>
        <begin position="1"/>
        <end position="28"/>
    </location>
</feature>
<evidence type="ECO:0000256" key="1">
    <source>
        <dbReference type="ARBA" id="ARBA00001462"/>
    </source>
</evidence>
<dbReference type="RefSeq" id="XP_056511663.1">
    <property type="nucleotide sequence ID" value="XM_056656050.1"/>
</dbReference>
<name>A0A9W9F9X7_9EURO</name>
<dbReference type="EMBL" id="JAPMSZ010000007">
    <property type="protein sequence ID" value="KAJ5096112.1"/>
    <property type="molecule type" value="Genomic_DNA"/>
</dbReference>
<dbReference type="InterPro" id="IPR017853">
    <property type="entry name" value="GH"/>
</dbReference>
<dbReference type="Gene3D" id="2.60.120.260">
    <property type="entry name" value="Galactose-binding domain-like"/>
    <property type="match status" value="1"/>
</dbReference>
<keyword evidence="11" id="KW-1185">Reference proteome</keyword>
<accession>A0A9W9F9X7</accession>
<dbReference type="PANTHER" id="PTHR31776">
    <property type="entry name" value="ALPHA-L-ARABINOFURANOSIDASE 1"/>
    <property type="match status" value="1"/>
</dbReference>
<feature type="domain" description="Alpha-L-arabinofuranosidase C-terminal" evidence="9">
    <location>
        <begin position="454"/>
        <end position="632"/>
    </location>
</feature>
<dbReference type="GO" id="GO:0046556">
    <property type="term" value="F:alpha-L-arabinofuranosidase activity"/>
    <property type="evidence" value="ECO:0007669"/>
    <property type="project" value="UniProtKB-EC"/>
</dbReference>
<evidence type="ECO:0000259" key="9">
    <source>
        <dbReference type="SMART" id="SM00813"/>
    </source>
</evidence>
<dbReference type="GeneID" id="81395218"/>
<gene>
    <name evidence="10" type="ORF">NUU61_005468</name>
</gene>
<dbReference type="PANTHER" id="PTHR31776:SF0">
    <property type="entry name" value="ALPHA-L-ARABINOFURANOSIDASE 1"/>
    <property type="match status" value="1"/>
</dbReference>
<reference evidence="10" key="1">
    <citation type="submission" date="2022-11" db="EMBL/GenBank/DDBJ databases">
        <authorList>
            <person name="Petersen C."/>
        </authorList>
    </citation>
    <scope>NUCLEOTIDE SEQUENCE</scope>
    <source>
        <strain evidence="10">IBT 34128</strain>
    </source>
</reference>